<dbReference type="GO" id="GO:0008703">
    <property type="term" value="F:5-amino-6-(5-phosphoribosylamino)uracil reductase activity"/>
    <property type="evidence" value="ECO:0007669"/>
    <property type="project" value="UniProtKB-EC"/>
</dbReference>
<protein>
    <recommendedName>
        <fullName evidence="8">Riboflavin biosynthesis protein RibD</fullName>
        <ecNumber evidence="7">1.1.1.193</ecNumber>
        <ecNumber evidence="6">3.5.4.26</ecNumber>
    </recommendedName>
</protein>
<comment type="similarity">
    <text evidence="4">In the N-terminal section; belongs to the cytidine and deoxycytidylate deaminase family.</text>
</comment>
<dbReference type="SUPFAM" id="SSF53597">
    <property type="entry name" value="Dihydrofolate reductase-like"/>
    <property type="match status" value="1"/>
</dbReference>
<evidence type="ECO:0000256" key="4">
    <source>
        <dbReference type="ARBA" id="ARBA00005259"/>
    </source>
</evidence>
<keyword evidence="10 17" id="KW-0479">Metal-binding</keyword>
<accession>A0A2U2ALX3</accession>
<dbReference type="InterPro" id="IPR002734">
    <property type="entry name" value="RibDG_C"/>
</dbReference>
<dbReference type="RefSeq" id="WP_109235423.1">
    <property type="nucleotide sequence ID" value="NZ_BMXZ01000001.1"/>
</dbReference>
<dbReference type="NCBIfam" id="TIGR00326">
    <property type="entry name" value="eubact_ribD"/>
    <property type="match status" value="1"/>
</dbReference>
<evidence type="ECO:0000256" key="2">
    <source>
        <dbReference type="ARBA" id="ARBA00004882"/>
    </source>
</evidence>
<feature type="compositionally biased region" description="Basic and acidic residues" evidence="18">
    <location>
        <begin position="1"/>
        <end position="17"/>
    </location>
</feature>
<dbReference type="GO" id="GO:0008270">
    <property type="term" value="F:zinc ion binding"/>
    <property type="evidence" value="ECO:0007669"/>
    <property type="project" value="InterPro"/>
</dbReference>
<dbReference type="CDD" id="cd01284">
    <property type="entry name" value="Riboflavin_deaminase-reductase"/>
    <property type="match status" value="1"/>
</dbReference>
<feature type="binding site" evidence="16">
    <location>
        <begin position="343"/>
        <end position="349"/>
    </location>
    <ligand>
        <name>NADP(+)</name>
        <dbReference type="ChEBI" id="CHEBI:58349"/>
    </ligand>
</feature>
<keyword evidence="9" id="KW-0686">Riboflavin biosynthesis</keyword>
<dbReference type="EC" id="3.5.4.26" evidence="6"/>
<evidence type="ECO:0000256" key="11">
    <source>
        <dbReference type="ARBA" id="ARBA00022833"/>
    </source>
</evidence>
<dbReference type="InterPro" id="IPR050765">
    <property type="entry name" value="Riboflavin_Biosynth_HTPR"/>
</dbReference>
<comment type="function">
    <text evidence="1">Converts 2,5-diamino-6-(ribosylamino)-4(3h)-pyrimidinone 5'-phosphate into 5-amino-6-(ribosylamino)-2,4(1h,3h)-pyrimidinedione 5'-phosphate.</text>
</comment>
<dbReference type="PANTHER" id="PTHR38011:SF7">
    <property type="entry name" value="2,5-DIAMINO-6-RIBOSYLAMINO-4(3H)-PYRIMIDINONE 5'-PHOSPHATE REDUCTASE"/>
    <property type="match status" value="1"/>
</dbReference>
<comment type="pathway">
    <text evidence="3">Cofactor biosynthesis; riboflavin biosynthesis; 5-amino-6-(D-ribitylamino)uracil from GTP: step 3/4.</text>
</comment>
<evidence type="ECO:0000256" key="10">
    <source>
        <dbReference type="ARBA" id="ARBA00022723"/>
    </source>
</evidence>
<dbReference type="Proteomes" id="UP000244948">
    <property type="component" value="Unassembled WGS sequence"/>
</dbReference>
<dbReference type="PROSITE" id="PS51747">
    <property type="entry name" value="CYT_DCMP_DEAMINASES_2"/>
    <property type="match status" value="1"/>
</dbReference>
<feature type="binding site" evidence="16">
    <location>
        <position position="252"/>
    </location>
    <ligand>
        <name>substrate</name>
    </ligand>
</feature>
<dbReference type="SUPFAM" id="SSF53927">
    <property type="entry name" value="Cytidine deaminase-like"/>
    <property type="match status" value="1"/>
</dbReference>
<evidence type="ECO:0000256" key="15">
    <source>
        <dbReference type="PIRSR" id="PIRSR006769-1"/>
    </source>
</evidence>
<name>A0A2U2ALX3_9GAMM</name>
<proteinExistence type="inferred from homology"/>
<feature type="binding site" evidence="16">
    <location>
        <position position="245"/>
    </location>
    <ligand>
        <name>NADP(+)</name>
        <dbReference type="ChEBI" id="CHEBI:58349"/>
    </ligand>
</feature>
<feature type="binding site" evidence="17">
    <location>
        <position position="120"/>
    </location>
    <ligand>
        <name>Zn(2+)</name>
        <dbReference type="ChEBI" id="CHEBI:29105"/>
        <note>catalytic</note>
    </ligand>
</feature>
<evidence type="ECO:0000256" key="12">
    <source>
        <dbReference type="ARBA" id="ARBA00022857"/>
    </source>
</evidence>
<comment type="cofactor">
    <cofactor evidence="17">
        <name>Zn(2+)</name>
        <dbReference type="ChEBI" id="CHEBI:29105"/>
    </cofactor>
    <text evidence="17">Binds 1 zinc ion.</text>
</comment>
<feature type="domain" description="CMP/dCMP-type deaminase" evidence="19">
    <location>
        <begin position="43"/>
        <end position="167"/>
    </location>
</feature>
<evidence type="ECO:0000256" key="9">
    <source>
        <dbReference type="ARBA" id="ARBA00022619"/>
    </source>
</evidence>
<evidence type="ECO:0000256" key="13">
    <source>
        <dbReference type="ARBA" id="ARBA00023002"/>
    </source>
</evidence>
<dbReference type="EMBL" id="QEWR01000002">
    <property type="protein sequence ID" value="PWD84220.1"/>
    <property type="molecule type" value="Genomic_DNA"/>
</dbReference>
<feature type="binding site" evidence="17">
    <location>
        <position position="129"/>
    </location>
    <ligand>
        <name>Zn(2+)</name>
        <dbReference type="ChEBI" id="CHEBI:29105"/>
        <note>catalytic</note>
    </ligand>
</feature>
<dbReference type="EC" id="1.1.1.193" evidence="7"/>
<organism evidence="20 21">
    <name type="scientific">Ignatzschineria indica</name>
    <dbReference type="NCBI Taxonomy" id="472583"/>
    <lineage>
        <taxon>Bacteria</taxon>
        <taxon>Pseudomonadati</taxon>
        <taxon>Pseudomonadota</taxon>
        <taxon>Gammaproteobacteria</taxon>
        <taxon>Cardiobacteriales</taxon>
        <taxon>Ignatzschineriaceae</taxon>
        <taxon>Ignatzschineria</taxon>
    </lineage>
</organism>
<feature type="binding site" evidence="16">
    <location>
        <position position="249"/>
    </location>
    <ligand>
        <name>substrate</name>
    </ligand>
</feature>
<keyword evidence="21" id="KW-1185">Reference proteome</keyword>
<keyword evidence="13" id="KW-0560">Oxidoreductase</keyword>
<dbReference type="AlphaFoldDB" id="A0A2U2ALX3"/>
<comment type="caution">
    <text evidence="20">The sequence shown here is derived from an EMBL/GenBank/DDBJ whole genome shotgun (WGS) entry which is preliminary data.</text>
</comment>
<dbReference type="Pfam" id="PF00383">
    <property type="entry name" value="dCMP_cyt_deam_1"/>
    <property type="match status" value="1"/>
</dbReference>
<evidence type="ECO:0000313" key="21">
    <source>
        <dbReference type="Proteomes" id="UP000244948"/>
    </source>
</evidence>
<dbReference type="PANTHER" id="PTHR38011">
    <property type="entry name" value="DIHYDROFOLATE REDUCTASE FAMILY PROTEIN (AFU_ORTHOLOGUE AFUA_8G06820)"/>
    <property type="match status" value="1"/>
</dbReference>
<feature type="binding site" evidence="16">
    <location>
        <position position="199"/>
    </location>
    <ligand>
        <name>NADP(+)</name>
        <dbReference type="ChEBI" id="CHEBI:58349"/>
    </ligand>
</feature>
<dbReference type="InterPro" id="IPR016192">
    <property type="entry name" value="APOBEC/CMP_deaminase_Zn-bd"/>
</dbReference>
<comment type="pathway">
    <text evidence="2">Cofactor biosynthesis; riboflavin biosynthesis; 5-amino-6-(D-ribitylamino)uracil from GTP: step 2/4.</text>
</comment>
<feature type="binding site" evidence="16">
    <location>
        <position position="241"/>
    </location>
    <ligand>
        <name>NADP(+)</name>
        <dbReference type="ChEBI" id="CHEBI:58349"/>
    </ligand>
</feature>
<evidence type="ECO:0000256" key="8">
    <source>
        <dbReference type="ARBA" id="ARBA00019930"/>
    </source>
</evidence>
<evidence type="ECO:0000256" key="1">
    <source>
        <dbReference type="ARBA" id="ARBA00002151"/>
    </source>
</evidence>
<evidence type="ECO:0000256" key="7">
    <source>
        <dbReference type="ARBA" id="ARBA00013173"/>
    </source>
</evidence>
<keyword evidence="11 17" id="KW-0862">Zinc</keyword>
<dbReference type="GO" id="GO:0009231">
    <property type="term" value="P:riboflavin biosynthetic process"/>
    <property type="evidence" value="ECO:0007669"/>
    <property type="project" value="UniProtKB-UniPathway"/>
</dbReference>
<evidence type="ECO:0000256" key="14">
    <source>
        <dbReference type="ARBA" id="ARBA00023268"/>
    </source>
</evidence>
<evidence type="ECO:0000256" key="17">
    <source>
        <dbReference type="PIRSR" id="PIRSR006769-3"/>
    </source>
</evidence>
<gene>
    <name evidence="20" type="primary">ribD</name>
    <name evidence="20" type="ORF">DC082_01355</name>
</gene>
<sequence>MQKSEQRSDQTLVERDQTQYQASGEALEQEPEQNVDQSLSQNEVDRTYLLEAVKLAKLGYGAVSPNPYVGALLVKEGEIIGRGYHQYAGGAHAEVNAVQDALDHGYQLAGATLYVTLEPCCFRGKTGACTDLILKSGIQRVVTAMEDPNPAVAGKGHRILQDAGIEVVTNLLADQGERLIEIFSHNQRYKKSFVTLKAALSLDGKLATKSRDSQWITGEAARKRAHYYRGLHDLILIGKGTLLADNPSLTVRYGYETKAPTRLLMLNNFVGITEEIITQYHFFNINLAPSLILYDVGNPPSHSLEALLKAKGVEVVPLAEITPQSILEYTFNAGFMSLFIEGGAGIYDAFISADCVDQYLLFYGPKLIGNPKALELWQSSSIEQLSDAPLVTIESVELLEESFLTVARRRR</sequence>
<evidence type="ECO:0000256" key="3">
    <source>
        <dbReference type="ARBA" id="ARBA00004910"/>
    </source>
</evidence>
<evidence type="ECO:0000256" key="16">
    <source>
        <dbReference type="PIRSR" id="PIRSR006769-2"/>
    </source>
</evidence>
<dbReference type="InterPro" id="IPR004794">
    <property type="entry name" value="Eubact_RibD"/>
</dbReference>
<dbReference type="InterPro" id="IPR016193">
    <property type="entry name" value="Cytidine_deaminase-like"/>
</dbReference>
<dbReference type="Pfam" id="PF01872">
    <property type="entry name" value="RibD_C"/>
    <property type="match status" value="1"/>
</dbReference>
<evidence type="ECO:0000313" key="20">
    <source>
        <dbReference type="EMBL" id="PWD84220.1"/>
    </source>
</evidence>
<evidence type="ECO:0000256" key="6">
    <source>
        <dbReference type="ARBA" id="ARBA00012766"/>
    </source>
</evidence>
<feature type="binding site" evidence="16">
    <location>
        <position position="213"/>
    </location>
    <ligand>
        <name>substrate</name>
    </ligand>
</feature>
<feature type="binding site" evidence="16">
    <location>
        <position position="229"/>
    </location>
    <ligand>
        <name>substrate</name>
    </ligand>
</feature>
<feature type="active site" description="Proton donor" evidence="15">
    <location>
        <position position="94"/>
    </location>
</feature>
<evidence type="ECO:0000256" key="5">
    <source>
        <dbReference type="ARBA" id="ARBA00007417"/>
    </source>
</evidence>
<feature type="binding site" evidence="17">
    <location>
        <position position="92"/>
    </location>
    <ligand>
        <name>Zn(2+)</name>
        <dbReference type="ChEBI" id="CHEBI:29105"/>
        <note>catalytic</note>
    </ligand>
</feature>
<dbReference type="PIRSF" id="PIRSF006769">
    <property type="entry name" value="RibD"/>
    <property type="match status" value="1"/>
</dbReference>
<evidence type="ECO:0000256" key="18">
    <source>
        <dbReference type="SAM" id="MobiDB-lite"/>
    </source>
</evidence>
<feature type="region of interest" description="Disordered" evidence="18">
    <location>
        <begin position="1"/>
        <end position="40"/>
    </location>
</feature>
<dbReference type="GO" id="GO:0008835">
    <property type="term" value="F:diaminohydroxyphosphoribosylaminopyrimidine deaminase activity"/>
    <property type="evidence" value="ECO:0007669"/>
    <property type="project" value="UniProtKB-EC"/>
</dbReference>
<feature type="binding site" evidence="16">
    <location>
        <position position="215"/>
    </location>
    <ligand>
        <name>NADP(+)</name>
        <dbReference type="ChEBI" id="CHEBI:58349"/>
    </ligand>
</feature>
<dbReference type="PROSITE" id="PS00903">
    <property type="entry name" value="CYT_DCMP_DEAMINASES_1"/>
    <property type="match status" value="1"/>
</dbReference>
<dbReference type="InterPro" id="IPR002125">
    <property type="entry name" value="CMP_dCMP_dom"/>
</dbReference>
<reference evidence="20 21" key="1">
    <citation type="journal article" date="2018" name="Genome Announc.">
        <title>Ignatzschineria cameli sp. nov., isolated from necrotic foot tissue of dromedaries (Camelus dromedarius) and associated maggots (Wohlfahrtia species) in Dubai.</title>
        <authorList>
            <person name="Tsang C.C."/>
            <person name="Tang J.Y."/>
            <person name="Fong J.Y."/>
            <person name="Kinne J."/>
            <person name="Lee H.H."/>
            <person name="Joseph M."/>
            <person name="Jose S."/>
            <person name="Schuster R.K."/>
            <person name="Tang Y."/>
            <person name="Sivakumar S."/>
            <person name="Chen J.H."/>
            <person name="Teng J.L."/>
            <person name="Lau S.K."/>
            <person name="Wernery U."/>
            <person name="Woo P.C."/>
        </authorList>
    </citation>
    <scope>NUCLEOTIDE SEQUENCE [LARGE SCALE GENOMIC DNA]</scope>
    <source>
        <strain evidence="20 21">KCTC 22643</strain>
    </source>
</reference>
<keyword evidence="12 16" id="KW-0521">NADP</keyword>
<dbReference type="InterPro" id="IPR024072">
    <property type="entry name" value="DHFR-like_dom_sf"/>
</dbReference>
<feature type="binding site" evidence="16">
    <location>
        <position position="341"/>
    </location>
    <ligand>
        <name>substrate</name>
    </ligand>
</feature>
<dbReference type="Gene3D" id="3.40.430.10">
    <property type="entry name" value="Dihydrofolate Reductase, subunit A"/>
    <property type="match status" value="1"/>
</dbReference>
<dbReference type="UniPathway" id="UPA00275">
    <property type="reaction ID" value="UER00401"/>
</dbReference>
<comment type="similarity">
    <text evidence="5">In the C-terminal section; belongs to the HTP reductase family.</text>
</comment>
<evidence type="ECO:0000259" key="19">
    <source>
        <dbReference type="PROSITE" id="PS51747"/>
    </source>
</evidence>
<keyword evidence="14" id="KW-0511">Multifunctional enzyme</keyword>
<dbReference type="Gene3D" id="3.40.140.10">
    <property type="entry name" value="Cytidine Deaminase, domain 2"/>
    <property type="match status" value="1"/>
</dbReference>